<accession>A0A2P6MBX2</accession>
<organism evidence="3 4">
    <name type="scientific">Arenimonas caeni</name>
    <dbReference type="NCBI Taxonomy" id="2058085"/>
    <lineage>
        <taxon>Bacteria</taxon>
        <taxon>Pseudomonadati</taxon>
        <taxon>Pseudomonadota</taxon>
        <taxon>Gammaproteobacteria</taxon>
        <taxon>Lysobacterales</taxon>
        <taxon>Lysobacteraceae</taxon>
        <taxon>Arenimonas</taxon>
    </lineage>
</organism>
<comment type="caution">
    <text evidence="3">The sequence shown here is derived from an EMBL/GenBank/DDBJ whole genome shotgun (WGS) entry which is preliminary data.</text>
</comment>
<keyword evidence="2" id="KW-1133">Transmembrane helix</keyword>
<proteinExistence type="predicted"/>
<evidence type="ECO:0000256" key="2">
    <source>
        <dbReference type="SAM" id="Phobius"/>
    </source>
</evidence>
<dbReference type="Proteomes" id="UP000241736">
    <property type="component" value="Unassembled WGS sequence"/>
</dbReference>
<feature type="region of interest" description="Disordered" evidence="1">
    <location>
        <begin position="69"/>
        <end position="123"/>
    </location>
</feature>
<feature type="compositionally biased region" description="Low complexity" evidence="1">
    <location>
        <begin position="198"/>
        <end position="213"/>
    </location>
</feature>
<feature type="transmembrane region" description="Helical" evidence="2">
    <location>
        <begin position="20"/>
        <end position="39"/>
    </location>
</feature>
<protein>
    <submittedName>
        <fullName evidence="3">Protein TolA</fullName>
    </submittedName>
</protein>
<dbReference type="OrthoDB" id="5948502at2"/>
<reference evidence="3 4" key="1">
    <citation type="submission" date="2018-03" db="EMBL/GenBank/DDBJ databases">
        <title>Arenimonas caeni sp. nov., isolated from activated sludge.</title>
        <authorList>
            <person name="Liu H."/>
        </authorList>
    </citation>
    <scope>NUCLEOTIDE SEQUENCE [LARGE SCALE GENOMIC DNA]</scope>
    <source>
        <strain evidence="4">z29</strain>
    </source>
</reference>
<keyword evidence="2" id="KW-0812">Transmembrane</keyword>
<keyword evidence="4" id="KW-1185">Reference proteome</keyword>
<dbReference type="SUPFAM" id="SSF74653">
    <property type="entry name" value="TolA/TonB C-terminal domain"/>
    <property type="match status" value="1"/>
</dbReference>
<dbReference type="AlphaFoldDB" id="A0A2P6MBX2"/>
<dbReference type="RefSeq" id="WP_106989344.1">
    <property type="nucleotide sequence ID" value="NZ_JAVEVW010000027.1"/>
</dbReference>
<feature type="region of interest" description="Disordered" evidence="1">
    <location>
        <begin position="194"/>
        <end position="221"/>
    </location>
</feature>
<dbReference type="Gene3D" id="3.30.1150.10">
    <property type="match status" value="1"/>
</dbReference>
<feature type="compositionally biased region" description="Pro residues" evidence="1">
    <location>
        <begin position="86"/>
        <end position="98"/>
    </location>
</feature>
<gene>
    <name evidence="3" type="ORF">C6N40_02115</name>
</gene>
<sequence length="316" mass="34895">MHAEALRQHGADEDLGGPVLMALALHLGIALLLLVAGWLQPAPKQISVAGPVLDAMLVVSASDIAAAEQTAEAAPKPAERAELEAAPPPQPLPAPRPQDAPREAQPAPQAPIPKPDTREAEAAARLALEQEQAREREEQEARKRQEQIDLTERKRQEEVEERQRLRRQELAQLQAERQAAERRAKLEEARLRQLADRQATPAPAAQPSQAPAQVSGGNNGTDTDLAARYALAMLQTAHTNWNRTLAPEATRCQVEFTQIPGGEVIDVAFLRCPFDVQGRESVERALRRAPMPYEEFKSVFRRKVQLTFCYPEEACK</sequence>
<evidence type="ECO:0000256" key="1">
    <source>
        <dbReference type="SAM" id="MobiDB-lite"/>
    </source>
</evidence>
<dbReference type="EMBL" id="PVLF01000002">
    <property type="protein sequence ID" value="PRH83466.1"/>
    <property type="molecule type" value="Genomic_DNA"/>
</dbReference>
<evidence type="ECO:0000313" key="4">
    <source>
        <dbReference type="Proteomes" id="UP000241736"/>
    </source>
</evidence>
<name>A0A2P6MBX2_9GAMM</name>
<evidence type="ECO:0000313" key="3">
    <source>
        <dbReference type="EMBL" id="PRH83466.1"/>
    </source>
</evidence>
<keyword evidence="2" id="KW-0472">Membrane</keyword>